<proteinExistence type="predicted"/>
<feature type="non-terminal residue" evidence="2">
    <location>
        <position position="1"/>
    </location>
</feature>
<evidence type="ECO:0000259" key="1">
    <source>
        <dbReference type="PROSITE" id="PS50097"/>
    </source>
</evidence>
<gene>
    <name evidence="2" type="ORF">PMAYCL1PPCAC_24928</name>
</gene>
<sequence length="76" mass="8609">KGFINDGKITVEIHFSIVNMRGIRLSPFIDFTDPNEPRHDVALVVDGKKVYANKAILASHSPIFRAMFFSEFAEKN</sequence>
<feature type="domain" description="BTB" evidence="1">
    <location>
        <begin position="39"/>
        <end position="76"/>
    </location>
</feature>
<dbReference type="SUPFAM" id="SSF54695">
    <property type="entry name" value="POZ domain"/>
    <property type="match status" value="1"/>
</dbReference>
<evidence type="ECO:0000313" key="3">
    <source>
        <dbReference type="Proteomes" id="UP001328107"/>
    </source>
</evidence>
<dbReference type="PANTHER" id="PTHR47022">
    <property type="entry name" value="BTB AND MATH DOMAIN-CONTAINING PROTEIN 36-RELATED"/>
    <property type="match status" value="1"/>
</dbReference>
<protein>
    <recommendedName>
        <fullName evidence="1">BTB domain-containing protein</fullName>
    </recommendedName>
</protein>
<accession>A0AAN5I700</accession>
<organism evidence="2 3">
    <name type="scientific">Pristionchus mayeri</name>
    <dbReference type="NCBI Taxonomy" id="1317129"/>
    <lineage>
        <taxon>Eukaryota</taxon>
        <taxon>Metazoa</taxon>
        <taxon>Ecdysozoa</taxon>
        <taxon>Nematoda</taxon>
        <taxon>Chromadorea</taxon>
        <taxon>Rhabditida</taxon>
        <taxon>Rhabditina</taxon>
        <taxon>Diplogasteromorpha</taxon>
        <taxon>Diplogasteroidea</taxon>
        <taxon>Neodiplogasteridae</taxon>
        <taxon>Pristionchus</taxon>
    </lineage>
</organism>
<evidence type="ECO:0000313" key="2">
    <source>
        <dbReference type="EMBL" id="GMR54733.1"/>
    </source>
</evidence>
<dbReference type="PANTHER" id="PTHR47022:SF1">
    <property type="entry name" value="BTB AND MATH DOMAIN-CONTAINING PROTEIN 36-RELATED"/>
    <property type="match status" value="1"/>
</dbReference>
<dbReference type="InterPro" id="IPR000210">
    <property type="entry name" value="BTB/POZ_dom"/>
</dbReference>
<dbReference type="InterPro" id="IPR011333">
    <property type="entry name" value="SKP1/BTB/POZ_sf"/>
</dbReference>
<comment type="caution">
    <text evidence="2">The sequence shown here is derived from an EMBL/GenBank/DDBJ whole genome shotgun (WGS) entry which is preliminary data.</text>
</comment>
<dbReference type="Pfam" id="PF00651">
    <property type="entry name" value="BTB"/>
    <property type="match status" value="1"/>
</dbReference>
<keyword evidence="3" id="KW-1185">Reference proteome</keyword>
<name>A0AAN5I700_9BILA</name>
<dbReference type="AlphaFoldDB" id="A0AAN5I700"/>
<feature type="non-terminal residue" evidence="2">
    <location>
        <position position="76"/>
    </location>
</feature>
<dbReference type="EMBL" id="BTRK01000005">
    <property type="protein sequence ID" value="GMR54733.1"/>
    <property type="molecule type" value="Genomic_DNA"/>
</dbReference>
<dbReference type="Gene3D" id="3.30.710.10">
    <property type="entry name" value="Potassium Channel Kv1.1, Chain A"/>
    <property type="match status" value="1"/>
</dbReference>
<dbReference type="PROSITE" id="PS50097">
    <property type="entry name" value="BTB"/>
    <property type="match status" value="1"/>
</dbReference>
<dbReference type="Proteomes" id="UP001328107">
    <property type="component" value="Unassembled WGS sequence"/>
</dbReference>
<reference evidence="3" key="1">
    <citation type="submission" date="2022-10" db="EMBL/GenBank/DDBJ databases">
        <title>Genome assembly of Pristionchus species.</title>
        <authorList>
            <person name="Yoshida K."/>
            <person name="Sommer R.J."/>
        </authorList>
    </citation>
    <scope>NUCLEOTIDE SEQUENCE [LARGE SCALE GENOMIC DNA]</scope>
    <source>
        <strain evidence="3">RS5460</strain>
    </source>
</reference>